<dbReference type="EMBL" id="CP141261">
    <property type="protein sequence ID" value="WRL66754.1"/>
    <property type="molecule type" value="Genomic_DNA"/>
</dbReference>
<dbReference type="Gene3D" id="3.40.1080.10">
    <property type="entry name" value="Glutaconate Coenzyme A-transferase"/>
    <property type="match status" value="1"/>
</dbReference>
<keyword evidence="3" id="KW-1185">Reference proteome</keyword>
<evidence type="ECO:0000313" key="2">
    <source>
        <dbReference type="EMBL" id="WRL66754.1"/>
    </source>
</evidence>
<name>A0ABZ1BAX7_9ACTN</name>
<protein>
    <submittedName>
        <fullName evidence="2">Uncharacterized protein</fullName>
    </submittedName>
</protein>
<organism evidence="2 3">
    <name type="scientific">Blastococcus brunescens</name>
    <dbReference type="NCBI Taxonomy" id="1564165"/>
    <lineage>
        <taxon>Bacteria</taxon>
        <taxon>Bacillati</taxon>
        <taxon>Actinomycetota</taxon>
        <taxon>Actinomycetes</taxon>
        <taxon>Geodermatophilales</taxon>
        <taxon>Geodermatophilaceae</taxon>
        <taxon>Blastococcus</taxon>
    </lineage>
</organism>
<sequence length="46" mass="4323">MDKVVASPRDAVADIADGATLAVGASGSAGCPSRSSTRCSSGAPAT</sequence>
<dbReference type="PROSITE" id="PS51257">
    <property type="entry name" value="PROKAR_LIPOPROTEIN"/>
    <property type="match status" value="1"/>
</dbReference>
<evidence type="ECO:0000313" key="3">
    <source>
        <dbReference type="Proteomes" id="UP001324287"/>
    </source>
</evidence>
<accession>A0ABZ1BAX7</accession>
<reference evidence="2 3" key="1">
    <citation type="submission" date="2023-12" db="EMBL/GenBank/DDBJ databases">
        <title>Blastococcus brunescens sp. nov., an actonobacterium isolated from sandstone collected in sahara desert.</title>
        <authorList>
            <person name="Gtari M."/>
            <person name="Ghodhbane F."/>
        </authorList>
    </citation>
    <scope>NUCLEOTIDE SEQUENCE [LARGE SCALE GENOMIC DNA]</scope>
    <source>
        <strain evidence="2 3">BMG 8361</strain>
    </source>
</reference>
<evidence type="ECO:0000256" key="1">
    <source>
        <dbReference type="SAM" id="MobiDB-lite"/>
    </source>
</evidence>
<dbReference type="InterPro" id="IPR037171">
    <property type="entry name" value="NagB/RpiA_transferase-like"/>
</dbReference>
<dbReference type="SUPFAM" id="SSF100950">
    <property type="entry name" value="NagB/RpiA/CoA transferase-like"/>
    <property type="match status" value="1"/>
</dbReference>
<proteinExistence type="predicted"/>
<gene>
    <name evidence="2" type="ORF">U6N30_16030</name>
</gene>
<feature type="region of interest" description="Disordered" evidence="1">
    <location>
        <begin position="24"/>
        <end position="46"/>
    </location>
</feature>
<dbReference type="Proteomes" id="UP001324287">
    <property type="component" value="Chromosome"/>
</dbReference>